<name>A0ABY1QYQ3_9FLAO</name>
<dbReference type="Proteomes" id="UP001158050">
    <property type="component" value="Unassembled WGS sequence"/>
</dbReference>
<dbReference type="RefSeq" id="WP_283415316.1">
    <property type="nucleotide sequence ID" value="NZ_FXUO01000001.1"/>
</dbReference>
<organism evidence="1 2">
    <name type="scientific">Epilithonimonas pallida</name>
    <dbReference type="NCBI Taxonomy" id="373671"/>
    <lineage>
        <taxon>Bacteria</taxon>
        <taxon>Pseudomonadati</taxon>
        <taxon>Bacteroidota</taxon>
        <taxon>Flavobacteriia</taxon>
        <taxon>Flavobacteriales</taxon>
        <taxon>Weeksellaceae</taxon>
        <taxon>Chryseobacterium group</taxon>
        <taxon>Epilithonimonas</taxon>
    </lineage>
</organism>
<accession>A0ABY1QYQ3</accession>
<gene>
    <name evidence="1" type="ORF">SAMN05421679_101416</name>
</gene>
<comment type="caution">
    <text evidence="1">The sequence shown here is derived from an EMBL/GenBank/DDBJ whole genome shotgun (WGS) entry which is preliminary data.</text>
</comment>
<sequence>MKPLYSLGYDLCSSYIHPRADEGFWDALRIAKNEKKSDVTTVNLLRNSILISNAILALTTHNSKNFYGNSLQIYCDAIFKMLNVSLQLSNLMDLEANIFSELNFN</sequence>
<evidence type="ECO:0000313" key="2">
    <source>
        <dbReference type="Proteomes" id="UP001158050"/>
    </source>
</evidence>
<proteinExistence type="predicted"/>
<evidence type="ECO:0000313" key="1">
    <source>
        <dbReference type="EMBL" id="SMP88105.1"/>
    </source>
</evidence>
<reference evidence="1 2" key="1">
    <citation type="submission" date="2017-05" db="EMBL/GenBank/DDBJ databases">
        <authorList>
            <person name="Varghese N."/>
            <person name="Submissions S."/>
        </authorList>
    </citation>
    <scope>NUCLEOTIDE SEQUENCE [LARGE SCALE GENOMIC DNA]</scope>
    <source>
        <strain evidence="1 2">DSM 18015</strain>
    </source>
</reference>
<dbReference type="EMBL" id="FXUO01000001">
    <property type="protein sequence ID" value="SMP88105.1"/>
    <property type="molecule type" value="Genomic_DNA"/>
</dbReference>
<protein>
    <submittedName>
        <fullName evidence="1">Uncharacterized protein</fullName>
    </submittedName>
</protein>
<keyword evidence="2" id="KW-1185">Reference proteome</keyword>